<evidence type="ECO:0000256" key="1">
    <source>
        <dbReference type="SAM" id="Phobius"/>
    </source>
</evidence>
<proteinExistence type="predicted"/>
<dbReference type="RefSeq" id="WP_078218006.1">
    <property type="nucleotide sequence ID" value="NZ_MUXZ01000008.1"/>
</dbReference>
<keyword evidence="1" id="KW-0472">Membrane</keyword>
<dbReference type="OrthoDB" id="5683878at2"/>
<organism evidence="2 4">
    <name type="scientific">Canicola haemoglobinophilus</name>
    <dbReference type="NCBI Taxonomy" id="733"/>
    <lineage>
        <taxon>Bacteria</taxon>
        <taxon>Pseudomonadati</taxon>
        <taxon>Pseudomonadota</taxon>
        <taxon>Gammaproteobacteria</taxon>
        <taxon>Pasteurellales</taxon>
        <taxon>Pasteurellaceae</taxon>
        <taxon>Canicola</taxon>
    </lineage>
</organism>
<evidence type="ECO:0000313" key="2">
    <source>
        <dbReference type="EMBL" id="STO59938.1"/>
    </source>
</evidence>
<accession>A0A1V4B2H9</accession>
<dbReference type="Proteomes" id="UP000254329">
    <property type="component" value="Unassembled WGS sequence"/>
</dbReference>
<dbReference type="EMBL" id="UGHF01000001">
    <property type="protein sequence ID" value="STO59938.1"/>
    <property type="molecule type" value="Genomic_DNA"/>
</dbReference>
<protein>
    <submittedName>
        <fullName evidence="2">Uncharacterized protein</fullName>
    </submittedName>
</protein>
<feature type="transmembrane region" description="Helical" evidence="1">
    <location>
        <begin position="12"/>
        <end position="30"/>
    </location>
</feature>
<evidence type="ECO:0000313" key="3">
    <source>
        <dbReference type="EMBL" id="STO67637.1"/>
    </source>
</evidence>
<evidence type="ECO:0000313" key="5">
    <source>
        <dbReference type="Proteomes" id="UP000254496"/>
    </source>
</evidence>
<dbReference type="AlphaFoldDB" id="A0A1V4B2H9"/>
<keyword evidence="4" id="KW-1185">Reference proteome</keyword>
<name>A0A1V4B2H9_9PAST</name>
<feature type="transmembrane region" description="Helical" evidence="1">
    <location>
        <begin position="50"/>
        <end position="72"/>
    </location>
</feature>
<dbReference type="STRING" id="733.B0186_03475"/>
<reference evidence="4 5" key="1">
    <citation type="submission" date="2018-06" db="EMBL/GenBank/DDBJ databases">
        <authorList>
            <consortium name="Pathogen Informatics"/>
            <person name="Doyle S."/>
        </authorList>
    </citation>
    <scope>NUCLEOTIDE SEQUENCE [LARGE SCALE GENOMIC DNA]</scope>
    <source>
        <strain evidence="2 4">NCTC1659</strain>
        <strain evidence="3 5">NCTC8540</strain>
    </source>
</reference>
<dbReference type="EMBL" id="UGHJ01000001">
    <property type="protein sequence ID" value="STO67637.1"/>
    <property type="molecule type" value="Genomic_DNA"/>
</dbReference>
<gene>
    <name evidence="2" type="ORF">NCTC1659_01203</name>
    <name evidence="3" type="ORF">NCTC8540_00099</name>
</gene>
<dbReference type="Proteomes" id="UP000254496">
    <property type="component" value="Unassembled WGS sequence"/>
</dbReference>
<evidence type="ECO:0000313" key="4">
    <source>
        <dbReference type="Proteomes" id="UP000254329"/>
    </source>
</evidence>
<keyword evidence="1" id="KW-0812">Transmembrane</keyword>
<keyword evidence="1" id="KW-1133">Transmembrane helix</keyword>
<sequence>MEKIRLQAMRAAGITCFIVLALIGIMAFVLPSQTLIDYLTFIGELVGQGTTVGVFIVAALPPLSGAMMYYFWRWVLK</sequence>